<comment type="caution">
    <text evidence="2">The sequence shown here is derived from an EMBL/GenBank/DDBJ whole genome shotgun (WGS) entry which is preliminary data.</text>
</comment>
<protein>
    <submittedName>
        <fullName evidence="2">Uncharacterized protein</fullName>
    </submittedName>
</protein>
<proteinExistence type="predicted"/>
<name>A0A370N8T5_9BURK</name>
<reference evidence="3" key="1">
    <citation type="submission" date="2018-05" db="EMBL/GenBank/DDBJ databases">
        <authorList>
            <person name="Feng T."/>
        </authorList>
    </citation>
    <scope>NUCLEOTIDE SEQUENCE [LARGE SCALE GENOMIC DNA]</scope>
    <source>
        <strain evidence="3">S27</strain>
    </source>
</reference>
<keyword evidence="3" id="KW-1185">Reference proteome</keyword>
<feature type="transmembrane region" description="Helical" evidence="1">
    <location>
        <begin position="47"/>
        <end position="67"/>
    </location>
</feature>
<gene>
    <name evidence="2" type="ORF">DLM46_13450</name>
</gene>
<evidence type="ECO:0000313" key="3">
    <source>
        <dbReference type="Proteomes" id="UP000254875"/>
    </source>
</evidence>
<evidence type="ECO:0000256" key="1">
    <source>
        <dbReference type="SAM" id="Phobius"/>
    </source>
</evidence>
<dbReference type="EMBL" id="QHKS01000008">
    <property type="protein sequence ID" value="RDK01965.1"/>
    <property type="molecule type" value="Genomic_DNA"/>
</dbReference>
<keyword evidence="1" id="KW-1133">Transmembrane helix</keyword>
<organism evidence="2 3">
    <name type="scientific">Paraburkholderia lacunae</name>
    <dbReference type="NCBI Taxonomy" id="2211104"/>
    <lineage>
        <taxon>Bacteria</taxon>
        <taxon>Pseudomonadati</taxon>
        <taxon>Pseudomonadota</taxon>
        <taxon>Betaproteobacteria</taxon>
        <taxon>Burkholderiales</taxon>
        <taxon>Burkholderiaceae</taxon>
        <taxon>Paraburkholderia</taxon>
    </lineage>
</organism>
<keyword evidence="1" id="KW-0812">Transmembrane</keyword>
<dbReference type="OrthoDB" id="9110063at2"/>
<keyword evidence="1" id="KW-0472">Membrane</keyword>
<feature type="transmembrane region" description="Helical" evidence="1">
    <location>
        <begin position="21"/>
        <end position="41"/>
    </location>
</feature>
<accession>A0A370N8T5</accession>
<dbReference type="AlphaFoldDB" id="A0A370N8T5"/>
<dbReference type="RefSeq" id="WP_115101269.1">
    <property type="nucleotide sequence ID" value="NZ_QHKS01000008.1"/>
</dbReference>
<sequence>MQHAGIFRRLVARRGRQHGQAYAEYLVVATALVCILLIAAGDTIAPFTALVLSFKSVFSAYSFTLSLP</sequence>
<dbReference type="Proteomes" id="UP000254875">
    <property type="component" value="Unassembled WGS sequence"/>
</dbReference>
<evidence type="ECO:0000313" key="2">
    <source>
        <dbReference type="EMBL" id="RDK01965.1"/>
    </source>
</evidence>